<dbReference type="EMBL" id="JAUMKJ010000001">
    <property type="protein sequence ID" value="MDO3675453.1"/>
    <property type="molecule type" value="Genomic_DNA"/>
</dbReference>
<keyword evidence="1" id="KW-0812">Transmembrane</keyword>
<feature type="transmembrane region" description="Helical" evidence="1">
    <location>
        <begin position="181"/>
        <end position="205"/>
    </location>
</feature>
<organism evidence="2 3">
    <name type="scientific">Paenibacillus ehimensis</name>
    <dbReference type="NCBI Taxonomy" id="79264"/>
    <lineage>
        <taxon>Bacteria</taxon>
        <taxon>Bacillati</taxon>
        <taxon>Bacillota</taxon>
        <taxon>Bacilli</taxon>
        <taxon>Bacillales</taxon>
        <taxon>Paenibacillaceae</taxon>
        <taxon>Paenibacillus</taxon>
    </lineage>
</organism>
<dbReference type="PANTHER" id="PTHR37305">
    <property type="entry name" value="INTEGRAL MEMBRANE PROTEIN-RELATED"/>
    <property type="match status" value="1"/>
</dbReference>
<feature type="transmembrane region" description="Helical" evidence="1">
    <location>
        <begin position="225"/>
        <end position="247"/>
    </location>
</feature>
<dbReference type="Proteomes" id="UP001168883">
    <property type="component" value="Unassembled WGS sequence"/>
</dbReference>
<proteinExistence type="predicted"/>
<evidence type="ECO:0000256" key="1">
    <source>
        <dbReference type="SAM" id="Phobius"/>
    </source>
</evidence>
<sequence length="253" mass="27928">MYNLVKSEWYKLRKNPSFRILTMIIVAMSIFWPFFWYFDNLLDGDPPMTGIESFLGALEGNAYIMRVSLCILAGFFISNDFSTGVMKSMASSGHSRKTIFTAKLTVYACGMMIVSLLFPVFNVVLSTLLSGFGELDQGAVIEFVFRSLALTLLYSAAFASIAALFAVILTDSGKTITVTLIFFLVVDSLSAIIGSYHSVIGTVYGYTVFKLLGDIGRIALGKSELWRLIIVPILTFVGCGLLGNRVFSRKEIK</sequence>
<dbReference type="Pfam" id="PF12730">
    <property type="entry name" value="ABC2_membrane_4"/>
    <property type="match status" value="1"/>
</dbReference>
<dbReference type="PANTHER" id="PTHR37305:SF1">
    <property type="entry name" value="MEMBRANE PROTEIN"/>
    <property type="match status" value="1"/>
</dbReference>
<comment type="caution">
    <text evidence="2">The sequence shown here is derived from an EMBL/GenBank/DDBJ whole genome shotgun (WGS) entry which is preliminary data.</text>
</comment>
<keyword evidence="1" id="KW-1133">Transmembrane helix</keyword>
<feature type="transmembrane region" description="Helical" evidence="1">
    <location>
        <begin position="20"/>
        <end position="38"/>
    </location>
</feature>
<feature type="transmembrane region" description="Helical" evidence="1">
    <location>
        <begin position="148"/>
        <end position="169"/>
    </location>
</feature>
<keyword evidence="3" id="KW-1185">Reference proteome</keyword>
<protein>
    <submittedName>
        <fullName evidence="2">ABC transporter permease</fullName>
    </submittedName>
</protein>
<keyword evidence="1" id="KW-0472">Membrane</keyword>
<dbReference type="RefSeq" id="WP_302876955.1">
    <property type="nucleotide sequence ID" value="NZ_JAUMKJ010000001.1"/>
</dbReference>
<name>A0ABT8V3Z0_9BACL</name>
<feature type="transmembrane region" description="Helical" evidence="1">
    <location>
        <begin position="63"/>
        <end position="83"/>
    </location>
</feature>
<accession>A0ABT8V3Z0</accession>
<evidence type="ECO:0000313" key="3">
    <source>
        <dbReference type="Proteomes" id="UP001168883"/>
    </source>
</evidence>
<reference evidence="2" key="1">
    <citation type="submission" date="2023-07" db="EMBL/GenBank/DDBJ databases">
        <authorList>
            <person name="Aktuganov G."/>
            <person name="Boyko T."/>
            <person name="Delegan Y."/>
            <person name="Galimzianova N."/>
            <person name="Gilvanova E."/>
            <person name="Korobov V."/>
            <person name="Kuzmina L."/>
            <person name="Melentiev A."/>
            <person name="Milman P."/>
            <person name="Ryabova A."/>
            <person name="Stupak E."/>
            <person name="Yasakov T."/>
            <person name="Zharikova N."/>
            <person name="Zhurenko E."/>
        </authorList>
    </citation>
    <scope>NUCLEOTIDE SEQUENCE</scope>
    <source>
        <strain evidence="2">IB-739</strain>
    </source>
</reference>
<feature type="transmembrane region" description="Helical" evidence="1">
    <location>
        <begin position="104"/>
        <end position="128"/>
    </location>
</feature>
<evidence type="ECO:0000313" key="2">
    <source>
        <dbReference type="EMBL" id="MDO3675453.1"/>
    </source>
</evidence>
<gene>
    <name evidence="2" type="ORF">Q3C12_00445</name>
</gene>